<reference evidence="2 3" key="2">
    <citation type="journal article" date="2016" name="Genome Announc.">
        <title>Complete Genome Sequence of Algoriphagus sp. Strain M8-2, Isolated from a Brackish Lake.</title>
        <authorList>
            <person name="Muraguchi Y."/>
            <person name="Kushimoto K."/>
            <person name="Ohtsubo Y."/>
            <person name="Suzuki T."/>
            <person name="Dohra H."/>
            <person name="Kimbara K."/>
            <person name="Shintani M."/>
        </authorList>
    </citation>
    <scope>NUCLEOTIDE SEQUENCE [LARGE SCALE GENOMIC DNA]</scope>
    <source>
        <strain evidence="2 3">M8-2</strain>
    </source>
</reference>
<evidence type="ECO:0000313" key="3">
    <source>
        <dbReference type="Proteomes" id="UP000073816"/>
    </source>
</evidence>
<dbReference type="Proteomes" id="UP000073816">
    <property type="component" value="Chromosome"/>
</dbReference>
<dbReference type="RefSeq" id="WP_067543067.1">
    <property type="nucleotide sequence ID" value="NZ_CP012836.1"/>
</dbReference>
<proteinExistence type="predicted"/>
<accession>A0A142EJ49</accession>
<sequence>MNRKHLLTAFTFWFFLSPVWGQNTQFSKLSQFLDSLENHEKFMGVLSITQNDQVLFQKAVGWADQEREIPLTLDTKLRIGSITKMFTTVLVFQAIEEKKLSLDQSLADFYPEIQHADKITISQLLSHRSGIFNFTNRLDYPIYRTKVHQESQLLEMMKEGGSIFTPDSKADYSNSNFVLLTWILERVYQKTYPQLLEERIIQPLNLKATRIFDKIDPENGEARSYLYNGKWELDLEADPSVPLGAGALESTVGDLSIFISALFEGRLVSSESLELMKEIKEGYGRGMFSFPYYERRSYGHTGGIDGFRSFLAYFPEDKVSLAVLSNGMNYNNNDILLASLNSLFGREWELPDFTEIQISEELIGKYVGTYSSTQIPMLLTVENKGGKVAVQLTGQPQSVLEASSISTFELKSVGATFTFDPEKNQVTLKQGPATILFSKKQ</sequence>
<dbReference type="PATRIC" id="fig|1727163.4.peg.426"/>
<dbReference type="SUPFAM" id="SSF56601">
    <property type="entry name" value="beta-lactamase/transpeptidase-like"/>
    <property type="match status" value="1"/>
</dbReference>
<dbReference type="STRING" id="1727163.AO498_02015"/>
<protein>
    <recommendedName>
        <fullName evidence="1">Beta-lactamase-related domain-containing protein</fullName>
    </recommendedName>
</protein>
<name>A0A142EJ49_9BACT</name>
<dbReference type="KEGG" id="alm:AO498_02015"/>
<dbReference type="AlphaFoldDB" id="A0A142EJ49"/>
<dbReference type="PANTHER" id="PTHR46825">
    <property type="entry name" value="D-ALANYL-D-ALANINE-CARBOXYPEPTIDASE/ENDOPEPTIDASE AMPH"/>
    <property type="match status" value="1"/>
</dbReference>
<dbReference type="InterPro" id="IPR001466">
    <property type="entry name" value="Beta-lactam-related"/>
</dbReference>
<dbReference type="EMBL" id="CP012836">
    <property type="protein sequence ID" value="AMQ55154.1"/>
    <property type="molecule type" value="Genomic_DNA"/>
</dbReference>
<evidence type="ECO:0000313" key="2">
    <source>
        <dbReference type="EMBL" id="AMQ55154.1"/>
    </source>
</evidence>
<evidence type="ECO:0000259" key="1">
    <source>
        <dbReference type="Pfam" id="PF00144"/>
    </source>
</evidence>
<keyword evidence="3" id="KW-1185">Reference proteome</keyword>
<organism evidence="2 3">
    <name type="scientific">Algoriphagus sanaruensis</name>
    <dbReference type="NCBI Taxonomy" id="1727163"/>
    <lineage>
        <taxon>Bacteria</taxon>
        <taxon>Pseudomonadati</taxon>
        <taxon>Bacteroidota</taxon>
        <taxon>Cytophagia</taxon>
        <taxon>Cytophagales</taxon>
        <taxon>Cyclobacteriaceae</taxon>
        <taxon>Algoriphagus</taxon>
    </lineage>
</organism>
<dbReference type="InterPro" id="IPR012338">
    <property type="entry name" value="Beta-lactam/transpept-like"/>
</dbReference>
<dbReference type="OrthoDB" id="9793489at2"/>
<dbReference type="Gene3D" id="3.40.710.10">
    <property type="entry name" value="DD-peptidase/beta-lactamase superfamily"/>
    <property type="match status" value="1"/>
</dbReference>
<dbReference type="Pfam" id="PF00144">
    <property type="entry name" value="Beta-lactamase"/>
    <property type="match status" value="1"/>
</dbReference>
<reference evidence="3" key="1">
    <citation type="submission" date="2015-09" db="EMBL/GenBank/DDBJ databases">
        <title>Complete sequence of Algoriphagus sp. M8-2.</title>
        <authorList>
            <person name="Shintani M."/>
        </authorList>
    </citation>
    <scope>NUCLEOTIDE SEQUENCE [LARGE SCALE GENOMIC DNA]</scope>
    <source>
        <strain evidence="3">M8-2</strain>
    </source>
</reference>
<dbReference type="PANTHER" id="PTHR46825:SF9">
    <property type="entry name" value="BETA-LACTAMASE-RELATED DOMAIN-CONTAINING PROTEIN"/>
    <property type="match status" value="1"/>
</dbReference>
<gene>
    <name evidence="2" type="ORF">AO498_02015</name>
</gene>
<feature type="domain" description="Beta-lactamase-related" evidence="1">
    <location>
        <begin position="45"/>
        <end position="334"/>
    </location>
</feature>
<dbReference type="InterPro" id="IPR050491">
    <property type="entry name" value="AmpC-like"/>
</dbReference>